<evidence type="ECO:0000256" key="7">
    <source>
        <dbReference type="ARBA" id="ARBA00023157"/>
    </source>
</evidence>
<keyword evidence="6 9" id="KW-0472">Membrane</keyword>
<comment type="subcellular location">
    <subcellularLocation>
        <location evidence="1 9">Membrane</location>
        <topology evidence="1 9">Single-pass type II membrane protein</topology>
    </subcellularLocation>
</comment>
<evidence type="ECO:0000256" key="9">
    <source>
        <dbReference type="RuleBase" id="RU367061"/>
    </source>
</evidence>
<dbReference type="InterPro" id="IPR040145">
    <property type="entry name" value="ITM2"/>
</dbReference>
<keyword evidence="5 9" id="KW-1133">Transmembrane helix</keyword>
<evidence type="ECO:0000256" key="8">
    <source>
        <dbReference type="ARBA" id="ARBA00023180"/>
    </source>
</evidence>
<dbReference type="AlphaFoldDB" id="A0A8E5NJ72"/>
<dbReference type="EMBL" id="MW962645">
    <property type="protein sequence ID" value="QVD39411.1"/>
    <property type="molecule type" value="mRNA"/>
</dbReference>
<name>A0A8E5NJ72_SCHGR</name>
<dbReference type="OrthoDB" id="9982095at2759"/>
<dbReference type="InterPro" id="IPR007084">
    <property type="entry name" value="BRICHOS_dom"/>
</dbReference>
<proteinExistence type="evidence at transcript level"/>
<dbReference type="PANTHER" id="PTHR10962">
    <property type="entry name" value="INTEGRAL TRANSMEMBRANE PROTEIN 2"/>
    <property type="match status" value="1"/>
</dbReference>
<keyword evidence="4 9" id="KW-0735">Signal-anchor</keyword>
<sequence length="319" mass="36562">MTIITKPLSEKKADKKEAPLVINEEIGNYPSKPDLEGAAETEPQYFVLRTRARRVSAATTICLFLTALLVMSIGIIAGVYLYRQFARSQVQRFRGWCTIPYEGTHATMYLDDRSNQNVNSDSYVADSDLFASWARTRDSDDDELNETNKLEGYFKEEFEMDLVNEDFEKIDVPEFKGGRRGRFVHDFNANKTGIVDLDSQRCFVMPLDRSRVLPPHSMLDLIKKMWNGYYEVDTNVVRETMRVVVPPIKDYSSVGIYIARECKNIPTYLLEKVTSPVFKRSVLENNAKFAEFAGKKILEVDLINMPEILEYEAQNLQGA</sequence>
<keyword evidence="7" id="KW-1015">Disulfide bond</keyword>
<evidence type="ECO:0000313" key="11">
    <source>
        <dbReference type="EMBL" id="QVD39411.1"/>
    </source>
</evidence>
<dbReference type="PANTHER" id="PTHR10962:SF1">
    <property type="entry name" value="INTEGRAL MEMBRANE PROTEIN 2"/>
    <property type="match status" value="1"/>
</dbReference>
<evidence type="ECO:0000256" key="4">
    <source>
        <dbReference type="ARBA" id="ARBA00022968"/>
    </source>
</evidence>
<dbReference type="SMART" id="SM01039">
    <property type="entry name" value="BRICHOS"/>
    <property type="match status" value="1"/>
</dbReference>
<dbReference type="GO" id="GO:0070062">
    <property type="term" value="C:extracellular exosome"/>
    <property type="evidence" value="ECO:0007669"/>
    <property type="project" value="TreeGrafter"/>
</dbReference>
<evidence type="ECO:0000256" key="3">
    <source>
        <dbReference type="ARBA" id="ARBA00022692"/>
    </source>
</evidence>
<evidence type="ECO:0000256" key="5">
    <source>
        <dbReference type="ARBA" id="ARBA00022989"/>
    </source>
</evidence>
<comment type="similarity">
    <text evidence="2 9">Belongs to the ITM2 family.</text>
</comment>
<dbReference type="Pfam" id="PF04089">
    <property type="entry name" value="BRICHOS"/>
    <property type="match status" value="1"/>
</dbReference>
<evidence type="ECO:0000256" key="1">
    <source>
        <dbReference type="ARBA" id="ARBA00004606"/>
    </source>
</evidence>
<feature type="transmembrane region" description="Helical" evidence="9">
    <location>
        <begin position="55"/>
        <end position="82"/>
    </location>
</feature>
<keyword evidence="9" id="KW-1003">Cell membrane</keyword>
<protein>
    <recommendedName>
        <fullName evidence="9">Integral membrane protein 2</fullName>
    </recommendedName>
</protein>
<keyword evidence="8" id="KW-0325">Glycoprotein</keyword>
<evidence type="ECO:0000256" key="6">
    <source>
        <dbReference type="ARBA" id="ARBA00023136"/>
    </source>
</evidence>
<dbReference type="GO" id="GO:0005886">
    <property type="term" value="C:plasma membrane"/>
    <property type="evidence" value="ECO:0007669"/>
    <property type="project" value="UniProtKB-UniRule"/>
</dbReference>
<evidence type="ECO:0000256" key="2">
    <source>
        <dbReference type="ARBA" id="ARBA00006794"/>
    </source>
</evidence>
<feature type="domain" description="BRICHOS" evidence="10">
    <location>
        <begin position="175"/>
        <end position="270"/>
    </location>
</feature>
<accession>A0A8E5NJ72</accession>
<keyword evidence="3 9" id="KW-0812">Transmembrane</keyword>
<dbReference type="GO" id="GO:0042985">
    <property type="term" value="P:negative regulation of amyloid precursor protein biosynthetic process"/>
    <property type="evidence" value="ECO:0007669"/>
    <property type="project" value="TreeGrafter"/>
</dbReference>
<evidence type="ECO:0000259" key="10">
    <source>
        <dbReference type="SMART" id="SM01039"/>
    </source>
</evidence>
<dbReference type="GO" id="GO:0005794">
    <property type="term" value="C:Golgi apparatus"/>
    <property type="evidence" value="ECO:0007669"/>
    <property type="project" value="TreeGrafter"/>
</dbReference>
<organism evidence="11">
    <name type="scientific">Schistocerca gregaria</name>
    <name type="common">Desert locust</name>
    <name type="synonym">Gryllus gregarius</name>
    <dbReference type="NCBI Taxonomy" id="7010"/>
    <lineage>
        <taxon>Eukaryota</taxon>
        <taxon>Metazoa</taxon>
        <taxon>Ecdysozoa</taxon>
        <taxon>Arthropoda</taxon>
        <taxon>Hexapoda</taxon>
        <taxon>Insecta</taxon>
        <taxon>Pterygota</taxon>
        <taxon>Neoptera</taxon>
        <taxon>Polyneoptera</taxon>
        <taxon>Orthoptera</taxon>
        <taxon>Caelifera</taxon>
        <taxon>Acrididea</taxon>
        <taxon>Acridomorpha</taxon>
        <taxon>Acridoidea</taxon>
        <taxon>Acrididae</taxon>
        <taxon>Cyrtacanthacridinae</taxon>
        <taxon>Schistocerca</taxon>
    </lineage>
</organism>
<reference evidence="11" key="1">
    <citation type="journal article" date="2021" name="J. Neurophysiol.">
        <title>Gene transcription changes in a locust model of noise-induced deafness.</title>
        <authorList>
            <person name="French A.S."/>
            <person name="Warren B."/>
        </authorList>
    </citation>
    <scope>NUCLEOTIDE SEQUENCE</scope>
</reference>
<dbReference type="GO" id="GO:0001540">
    <property type="term" value="F:amyloid-beta binding"/>
    <property type="evidence" value="ECO:0007669"/>
    <property type="project" value="TreeGrafter"/>
</dbReference>